<keyword evidence="2" id="KW-0808">Transferase</keyword>
<comment type="caution">
    <text evidence="10">The sequence shown here is derived from an EMBL/GenBank/DDBJ whole genome shotgun (WGS) entry which is preliminary data.</text>
</comment>
<feature type="region of interest" description="Disordered" evidence="8">
    <location>
        <begin position="188"/>
        <end position="211"/>
    </location>
</feature>
<keyword evidence="6" id="KW-0342">GTP-binding</keyword>
<dbReference type="PANTHER" id="PTHR19136:SF81">
    <property type="entry name" value="MOLYBDENUM COFACTOR GUANYLYLTRANSFERASE"/>
    <property type="match status" value="1"/>
</dbReference>
<name>A0ABP5E3D4_9ACTN</name>
<keyword evidence="5" id="KW-0460">Magnesium</keyword>
<evidence type="ECO:0000256" key="4">
    <source>
        <dbReference type="ARBA" id="ARBA00022741"/>
    </source>
</evidence>
<dbReference type="PANTHER" id="PTHR19136">
    <property type="entry name" value="MOLYBDENUM COFACTOR GUANYLYLTRANSFERASE"/>
    <property type="match status" value="1"/>
</dbReference>
<reference evidence="11" key="1">
    <citation type="journal article" date="2019" name="Int. J. Syst. Evol. Microbiol.">
        <title>The Global Catalogue of Microorganisms (GCM) 10K type strain sequencing project: providing services to taxonomists for standard genome sequencing and annotation.</title>
        <authorList>
            <consortium name="The Broad Institute Genomics Platform"/>
            <consortium name="The Broad Institute Genome Sequencing Center for Infectious Disease"/>
            <person name="Wu L."/>
            <person name="Ma J."/>
        </authorList>
    </citation>
    <scope>NUCLEOTIDE SEQUENCE [LARGE SCALE GENOMIC DNA]</scope>
    <source>
        <strain evidence="11">JCM 15313</strain>
    </source>
</reference>
<dbReference type="EMBL" id="BAAAPC010000005">
    <property type="protein sequence ID" value="GAA1990137.1"/>
    <property type="molecule type" value="Genomic_DNA"/>
</dbReference>
<keyword evidence="1" id="KW-0963">Cytoplasm</keyword>
<dbReference type="SUPFAM" id="SSF53448">
    <property type="entry name" value="Nucleotide-diphospho-sugar transferases"/>
    <property type="match status" value="1"/>
</dbReference>
<dbReference type="InterPro" id="IPR025877">
    <property type="entry name" value="MobA-like_NTP_Trfase"/>
</dbReference>
<evidence type="ECO:0000256" key="5">
    <source>
        <dbReference type="ARBA" id="ARBA00022842"/>
    </source>
</evidence>
<keyword evidence="3" id="KW-0479">Metal-binding</keyword>
<evidence type="ECO:0000313" key="11">
    <source>
        <dbReference type="Proteomes" id="UP001501585"/>
    </source>
</evidence>
<organism evidence="10 11">
    <name type="scientific">Nocardiopsis rhodophaea</name>
    <dbReference type="NCBI Taxonomy" id="280238"/>
    <lineage>
        <taxon>Bacteria</taxon>
        <taxon>Bacillati</taxon>
        <taxon>Actinomycetota</taxon>
        <taxon>Actinomycetes</taxon>
        <taxon>Streptosporangiales</taxon>
        <taxon>Nocardiopsidaceae</taxon>
        <taxon>Nocardiopsis</taxon>
    </lineage>
</organism>
<dbReference type="InterPro" id="IPR013482">
    <property type="entry name" value="Molybde_CF_guanTrfase"/>
</dbReference>
<feature type="compositionally biased region" description="Polar residues" evidence="8">
    <location>
        <begin position="190"/>
        <end position="200"/>
    </location>
</feature>
<evidence type="ECO:0000259" key="9">
    <source>
        <dbReference type="Pfam" id="PF12804"/>
    </source>
</evidence>
<protein>
    <recommendedName>
        <fullName evidence="9">MobA-like NTP transferase domain-containing protein</fullName>
    </recommendedName>
</protein>
<dbReference type="CDD" id="cd02503">
    <property type="entry name" value="MobA"/>
    <property type="match status" value="1"/>
</dbReference>
<sequence length="211" mass="22123">MSISDPFDAVILAGGAARRMGGADKPGMDVGGATLLERVAAAVPDAERLIIVGPHRTSPPAHYVREDPPGGGPVPALRAGLAAVEAPFCALLAGDLPFLRIEHIGLLRRAAAGRSGAVFVDSDGRQQWLAGVWNTAGLRAALDSYTGRSLRGLLSPLDPVQVAPVGPDDPVVHDCDTPDELARARALLHPSNSEKGTTSRRNPRMSRNLDR</sequence>
<dbReference type="InterPro" id="IPR029044">
    <property type="entry name" value="Nucleotide-diphossugar_trans"/>
</dbReference>
<keyword evidence="4" id="KW-0547">Nucleotide-binding</keyword>
<feature type="domain" description="MobA-like NTP transferase" evidence="9">
    <location>
        <begin position="9"/>
        <end position="157"/>
    </location>
</feature>
<accession>A0ABP5E3D4</accession>
<dbReference type="RefSeq" id="WP_344161129.1">
    <property type="nucleotide sequence ID" value="NZ_BAAAPC010000005.1"/>
</dbReference>
<keyword evidence="11" id="KW-1185">Reference proteome</keyword>
<evidence type="ECO:0000256" key="2">
    <source>
        <dbReference type="ARBA" id="ARBA00022679"/>
    </source>
</evidence>
<evidence type="ECO:0000256" key="3">
    <source>
        <dbReference type="ARBA" id="ARBA00022723"/>
    </source>
</evidence>
<evidence type="ECO:0000256" key="1">
    <source>
        <dbReference type="ARBA" id="ARBA00022490"/>
    </source>
</evidence>
<evidence type="ECO:0000256" key="7">
    <source>
        <dbReference type="ARBA" id="ARBA00023150"/>
    </source>
</evidence>
<evidence type="ECO:0000313" key="10">
    <source>
        <dbReference type="EMBL" id="GAA1990137.1"/>
    </source>
</evidence>
<dbReference type="Proteomes" id="UP001501585">
    <property type="component" value="Unassembled WGS sequence"/>
</dbReference>
<gene>
    <name evidence="10" type="ORF">GCM10009799_15070</name>
</gene>
<dbReference type="Pfam" id="PF12804">
    <property type="entry name" value="NTP_transf_3"/>
    <property type="match status" value="1"/>
</dbReference>
<dbReference type="Gene3D" id="3.90.550.10">
    <property type="entry name" value="Spore Coat Polysaccharide Biosynthesis Protein SpsA, Chain A"/>
    <property type="match status" value="1"/>
</dbReference>
<evidence type="ECO:0000256" key="6">
    <source>
        <dbReference type="ARBA" id="ARBA00023134"/>
    </source>
</evidence>
<evidence type="ECO:0000256" key="8">
    <source>
        <dbReference type="SAM" id="MobiDB-lite"/>
    </source>
</evidence>
<proteinExistence type="predicted"/>
<keyword evidence="7" id="KW-0501">Molybdenum cofactor biosynthesis</keyword>